<evidence type="ECO:0000256" key="3">
    <source>
        <dbReference type="ARBA" id="ARBA00022763"/>
    </source>
</evidence>
<dbReference type="GO" id="GO:0006283">
    <property type="term" value="P:transcription-coupled nucleotide-excision repair"/>
    <property type="evidence" value="ECO:0007669"/>
    <property type="project" value="InterPro"/>
</dbReference>
<dbReference type="EMBL" id="CP138590">
    <property type="protein sequence ID" value="WPH03827.1"/>
    <property type="molecule type" value="Genomic_DNA"/>
</dbReference>
<dbReference type="SUPFAM" id="SSF50978">
    <property type="entry name" value="WD40 repeat-like"/>
    <property type="match status" value="1"/>
</dbReference>
<dbReference type="InterPro" id="IPR019775">
    <property type="entry name" value="WD40_repeat_CS"/>
</dbReference>
<dbReference type="InterPro" id="IPR001680">
    <property type="entry name" value="WD40_rpt"/>
</dbReference>
<dbReference type="Pfam" id="PF00400">
    <property type="entry name" value="WD40"/>
    <property type="match status" value="4"/>
</dbReference>
<accession>A0AAQ3MDG4</accession>
<feature type="compositionally biased region" description="Acidic residues" evidence="5">
    <location>
        <begin position="416"/>
        <end position="430"/>
    </location>
</feature>
<dbReference type="GO" id="GO:0000109">
    <property type="term" value="C:nucleotide-excision repair complex"/>
    <property type="evidence" value="ECO:0007669"/>
    <property type="project" value="TreeGrafter"/>
</dbReference>
<organism evidence="6 7">
    <name type="scientific">Acrodontium crateriforme</name>
    <dbReference type="NCBI Taxonomy" id="150365"/>
    <lineage>
        <taxon>Eukaryota</taxon>
        <taxon>Fungi</taxon>
        <taxon>Dikarya</taxon>
        <taxon>Ascomycota</taxon>
        <taxon>Pezizomycotina</taxon>
        <taxon>Dothideomycetes</taxon>
        <taxon>Dothideomycetidae</taxon>
        <taxon>Mycosphaerellales</taxon>
        <taxon>Teratosphaeriaceae</taxon>
        <taxon>Acrodontium</taxon>
    </lineage>
</organism>
<dbReference type="InterPro" id="IPR020472">
    <property type="entry name" value="WD40_PAC1"/>
</dbReference>
<feature type="region of interest" description="Disordered" evidence="5">
    <location>
        <begin position="415"/>
        <end position="442"/>
    </location>
</feature>
<protein>
    <recommendedName>
        <fullName evidence="8">WD40 repeat-like protein</fullName>
    </recommendedName>
</protein>
<dbReference type="GO" id="GO:0000209">
    <property type="term" value="P:protein polyubiquitination"/>
    <property type="evidence" value="ECO:0007669"/>
    <property type="project" value="TreeGrafter"/>
</dbReference>
<keyword evidence="4" id="KW-0234">DNA repair</keyword>
<reference evidence="6 7" key="1">
    <citation type="submission" date="2023-11" db="EMBL/GenBank/DDBJ databases">
        <title>An acidophilic fungus is an integral part of prey digestion in a carnivorous sundew plant.</title>
        <authorList>
            <person name="Tsai I.J."/>
        </authorList>
    </citation>
    <scope>NUCLEOTIDE SEQUENCE [LARGE SCALE GENOMIC DNA]</scope>
    <source>
        <strain evidence="6">169a</strain>
    </source>
</reference>
<dbReference type="GO" id="GO:0043161">
    <property type="term" value="P:proteasome-mediated ubiquitin-dependent protein catabolic process"/>
    <property type="evidence" value="ECO:0007669"/>
    <property type="project" value="TreeGrafter"/>
</dbReference>
<dbReference type="Gene3D" id="2.130.10.10">
    <property type="entry name" value="YVTN repeat-like/Quinoprotein amine dehydrogenase"/>
    <property type="match status" value="1"/>
</dbReference>
<dbReference type="PROSITE" id="PS00678">
    <property type="entry name" value="WD_REPEATS_1"/>
    <property type="match status" value="3"/>
</dbReference>
<evidence type="ECO:0000313" key="6">
    <source>
        <dbReference type="EMBL" id="WPH03827.1"/>
    </source>
</evidence>
<dbReference type="InterPro" id="IPR036322">
    <property type="entry name" value="WD40_repeat_dom_sf"/>
</dbReference>
<evidence type="ECO:0008006" key="8">
    <source>
        <dbReference type="Google" id="ProtNLM"/>
    </source>
</evidence>
<dbReference type="Proteomes" id="UP001303373">
    <property type="component" value="Chromosome 11"/>
</dbReference>
<gene>
    <name evidence="6" type="ORF">R9X50_00671000</name>
</gene>
<dbReference type="PANTHER" id="PTHR46202">
    <property type="entry name" value="DNA EXCISION REPAIR PROTEIN ERCC-8"/>
    <property type="match status" value="1"/>
</dbReference>
<dbReference type="AlphaFoldDB" id="A0AAQ3MDG4"/>
<dbReference type="InterPro" id="IPR042238">
    <property type="entry name" value="Rad28/ERCC8/Ckn1/ATCSA-1"/>
</dbReference>
<keyword evidence="2" id="KW-0677">Repeat</keyword>
<dbReference type="PRINTS" id="PR00320">
    <property type="entry name" value="GPROTEINBRPT"/>
</dbReference>
<evidence type="ECO:0000256" key="5">
    <source>
        <dbReference type="SAM" id="MobiDB-lite"/>
    </source>
</evidence>
<dbReference type="PANTHER" id="PTHR46202:SF1">
    <property type="entry name" value="DNA EXCISION REPAIR PROTEIN ERCC-8"/>
    <property type="match status" value="1"/>
</dbReference>
<name>A0AAQ3MDG4_9PEZI</name>
<dbReference type="SMART" id="SM00320">
    <property type="entry name" value="WD40"/>
    <property type="match status" value="5"/>
</dbReference>
<keyword evidence="7" id="KW-1185">Reference proteome</keyword>
<evidence type="ECO:0000256" key="1">
    <source>
        <dbReference type="ARBA" id="ARBA00022574"/>
    </source>
</evidence>
<sequence>MNSFLLNRQLGSISPQALAKAQNERLLESIQAAPLVHFSNQHPTSVATEQRVAAEKYIAHKAGVNSITIDKFEGRYLLSGGADSSVAIWDLEAGEKSPPNGIFHSPLSQVTRTSTEASLGITHISFYPFDSLAFLTSGYDRTIKLFSSETLVASATFNIGSTVYCHDTSTAGSHLLVACASQHPTVRLVDLRSGDSTHTLAGHSGSVLTVAWHPKNEHILASGATDGCCRLWDVRRSVSSLGVLDMDDGIGVTGHDGKGTGARRRERGKAHTGAVNGISWTEDGQYLISTGHDERMRVWNMSTGANTLANFGPVIKNGHKGNLSPIIPPSHLSPPGKETVFFLNPREILGFDMHSGTLQKRLRAPGNNAPDGPLGSIRNLKSRISALSWRAHHVEMYSAHADGSIHSWQPRTWEDVAADEEEEEMTESSDAETANRKRKRDELDQIMRDLVRKPR</sequence>
<keyword evidence="3" id="KW-0227">DNA damage</keyword>
<keyword evidence="1" id="KW-0853">WD repeat</keyword>
<evidence type="ECO:0000256" key="2">
    <source>
        <dbReference type="ARBA" id="ARBA00022737"/>
    </source>
</evidence>
<evidence type="ECO:0000313" key="7">
    <source>
        <dbReference type="Proteomes" id="UP001303373"/>
    </source>
</evidence>
<dbReference type="InterPro" id="IPR015943">
    <property type="entry name" value="WD40/YVTN_repeat-like_dom_sf"/>
</dbReference>
<evidence type="ECO:0000256" key="4">
    <source>
        <dbReference type="ARBA" id="ARBA00023204"/>
    </source>
</evidence>
<proteinExistence type="predicted"/>
<dbReference type="GO" id="GO:0031464">
    <property type="term" value="C:Cul4A-RING E3 ubiquitin ligase complex"/>
    <property type="evidence" value="ECO:0007669"/>
    <property type="project" value="TreeGrafter"/>
</dbReference>